<comment type="caution">
    <text evidence="3">The sequence shown here is derived from an EMBL/GenBank/DDBJ whole genome shotgun (WGS) entry which is preliminary data.</text>
</comment>
<sequence>MATHMVIQDRQGDHTVSVFLKESFRPVVLLWSYICIYVRLVLTDSNTMASPILHLTPLDFYFWGHTKDLAYEVEINTKGQLQKRVTDATNQIRKNPEMLNSVNENWLYRDHPVYLQIIVNFNEGMASYKAEQDRLMRLMKEIVTDEEQEEEIYDEMSEDEEDMVEEREDSDSEQAISTSEDDTENNANAVEGPFFQGKDNLTKWQKTPSQRAVRTRRENLVSQLPSSKLTTRSLKTPFDIFRGKCSFRQYIPSKPNRYGIKIFALCDAKMFYTTNMEVYVGQQPEGPYKTTMSDDAIDIKFLESQKSLWTIIIRRAA</sequence>
<dbReference type="Pfam" id="PF13843">
    <property type="entry name" value="DDE_Tnp_1_7"/>
    <property type="match status" value="1"/>
</dbReference>
<organism evidence="3 4">
    <name type="scientific">Tenebrio molitor</name>
    <name type="common">Yellow mealworm beetle</name>
    <dbReference type="NCBI Taxonomy" id="7067"/>
    <lineage>
        <taxon>Eukaryota</taxon>
        <taxon>Metazoa</taxon>
        <taxon>Ecdysozoa</taxon>
        <taxon>Arthropoda</taxon>
        <taxon>Hexapoda</taxon>
        <taxon>Insecta</taxon>
        <taxon>Pterygota</taxon>
        <taxon>Neoptera</taxon>
        <taxon>Endopterygota</taxon>
        <taxon>Coleoptera</taxon>
        <taxon>Polyphaga</taxon>
        <taxon>Cucujiformia</taxon>
        <taxon>Tenebrionidae</taxon>
        <taxon>Tenebrio</taxon>
    </lineage>
</organism>
<accession>A0A8J6HMI8</accession>
<proteinExistence type="predicted"/>
<reference evidence="3" key="1">
    <citation type="journal article" date="2020" name="J Insects Food Feed">
        <title>The yellow mealworm (Tenebrio molitor) genome: a resource for the emerging insects as food and feed industry.</title>
        <authorList>
            <person name="Eriksson T."/>
            <person name="Andere A."/>
            <person name="Kelstrup H."/>
            <person name="Emery V."/>
            <person name="Picard C."/>
        </authorList>
    </citation>
    <scope>NUCLEOTIDE SEQUENCE</scope>
    <source>
        <strain evidence="3">Stoneville</strain>
        <tissue evidence="3">Whole head</tissue>
    </source>
</reference>
<evidence type="ECO:0000313" key="3">
    <source>
        <dbReference type="EMBL" id="KAH0816988.1"/>
    </source>
</evidence>
<feature type="domain" description="PiggyBac transposable element-derived protein" evidence="2">
    <location>
        <begin position="241"/>
        <end position="292"/>
    </location>
</feature>
<dbReference type="AlphaFoldDB" id="A0A8J6HMI8"/>
<gene>
    <name evidence="3" type="ORF">GEV33_005803</name>
</gene>
<dbReference type="Proteomes" id="UP000719412">
    <property type="component" value="Unassembled WGS sequence"/>
</dbReference>
<dbReference type="PANTHER" id="PTHR46599:SF6">
    <property type="entry name" value="DUAL SPECIFICITY PHOSPHATASE 26"/>
    <property type="match status" value="1"/>
</dbReference>
<dbReference type="PANTHER" id="PTHR46599">
    <property type="entry name" value="PIGGYBAC TRANSPOSABLE ELEMENT-DERIVED PROTEIN 4"/>
    <property type="match status" value="1"/>
</dbReference>
<evidence type="ECO:0000313" key="4">
    <source>
        <dbReference type="Proteomes" id="UP000719412"/>
    </source>
</evidence>
<evidence type="ECO:0000259" key="2">
    <source>
        <dbReference type="Pfam" id="PF13843"/>
    </source>
</evidence>
<protein>
    <recommendedName>
        <fullName evidence="2">PiggyBac transposable element-derived protein domain-containing protein</fullName>
    </recommendedName>
</protein>
<name>A0A8J6HMI8_TENMO</name>
<evidence type="ECO:0000256" key="1">
    <source>
        <dbReference type="SAM" id="MobiDB-lite"/>
    </source>
</evidence>
<reference evidence="3" key="2">
    <citation type="submission" date="2021-08" db="EMBL/GenBank/DDBJ databases">
        <authorList>
            <person name="Eriksson T."/>
        </authorList>
    </citation>
    <scope>NUCLEOTIDE SEQUENCE</scope>
    <source>
        <strain evidence="3">Stoneville</strain>
        <tissue evidence="3">Whole head</tissue>
    </source>
</reference>
<keyword evidence="4" id="KW-1185">Reference proteome</keyword>
<feature type="region of interest" description="Disordered" evidence="1">
    <location>
        <begin position="146"/>
        <end position="193"/>
    </location>
</feature>
<dbReference type="EMBL" id="JABDTM020020518">
    <property type="protein sequence ID" value="KAH0816988.1"/>
    <property type="molecule type" value="Genomic_DNA"/>
</dbReference>
<feature type="compositionally biased region" description="Acidic residues" evidence="1">
    <location>
        <begin position="146"/>
        <end position="172"/>
    </location>
</feature>
<dbReference type="InterPro" id="IPR029526">
    <property type="entry name" value="PGBD"/>
</dbReference>